<feature type="compositionally biased region" description="Polar residues" evidence="1">
    <location>
        <begin position="1"/>
        <end position="12"/>
    </location>
</feature>
<feature type="region of interest" description="Disordered" evidence="1">
    <location>
        <begin position="1"/>
        <end position="27"/>
    </location>
</feature>
<feature type="compositionally biased region" description="Polar residues" evidence="1">
    <location>
        <begin position="85"/>
        <end position="95"/>
    </location>
</feature>
<organism evidence="2 3">
    <name type="scientific">Turnera subulata</name>
    <dbReference type="NCBI Taxonomy" id="218843"/>
    <lineage>
        <taxon>Eukaryota</taxon>
        <taxon>Viridiplantae</taxon>
        <taxon>Streptophyta</taxon>
        <taxon>Embryophyta</taxon>
        <taxon>Tracheophyta</taxon>
        <taxon>Spermatophyta</taxon>
        <taxon>Magnoliopsida</taxon>
        <taxon>eudicotyledons</taxon>
        <taxon>Gunneridae</taxon>
        <taxon>Pentapetalae</taxon>
        <taxon>rosids</taxon>
        <taxon>fabids</taxon>
        <taxon>Malpighiales</taxon>
        <taxon>Passifloraceae</taxon>
        <taxon>Turnera</taxon>
    </lineage>
</organism>
<dbReference type="EMBL" id="JAKUCV010002315">
    <property type="protein sequence ID" value="KAJ4843099.1"/>
    <property type="molecule type" value="Genomic_DNA"/>
</dbReference>
<accession>A0A9Q0G6B9</accession>
<dbReference type="AlphaFoldDB" id="A0A9Q0G6B9"/>
<evidence type="ECO:0000256" key="1">
    <source>
        <dbReference type="SAM" id="MobiDB-lite"/>
    </source>
</evidence>
<feature type="region of interest" description="Disordered" evidence="1">
    <location>
        <begin position="43"/>
        <end position="104"/>
    </location>
</feature>
<keyword evidence="3" id="KW-1185">Reference proteome</keyword>
<reference evidence="2" key="1">
    <citation type="submission" date="2022-02" db="EMBL/GenBank/DDBJ databases">
        <authorList>
            <person name="Henning P.M."/>
            <person name="McCubbin A.G."/>
            <person name="Shore J.S."/>
        </authorList>
    </citation>
    <scope>NUCLEOTIDE SEQUENCE</scope>
    <source>
        <strain evidence="2">F60SS</strain>
        <tissue evidence="2">Leaves</tissue>
    </source>
</reference>
<proteinExistence type="predicted"/>
<evidence type="ECO:0000313" key="2">
    <source>
        <dbReference type="EMBL" id="KAJ4843099.1"/>
    </source>
</evidence>
<comment type="caution">
    <text evidence="2">The sequence shown here is derived from an EMBL/GenBank/DDBJ whole genome shotgun (WGS) entry which is preliminary data.</text>
</comment>
<gene>
    <name evidence="2" type="ORF">Tsubulata_040571</name>
</gene>
<feature type="compositionally biased region" description="Polar residues" evidence="1">
    <location>
        <begin position="56"/>
        <end position="77"/>
    </location>
</feature>
<name>A0A9Q0G6B9_9ROSI</name>
<dbReference type="Proteomes" id="UP001141552">
    <property type="component" value="Unassembled WGS sequence"/>
</dbReference>
<protein>
    <submittedName>
        <fullName evidence="2">Uncharacterized protein</fullName>
    </submittedName>
</protein>
<reference evidence="2" key="2">
    <citation type="journal article" date="2023" name="Plants (Basel)">
        <title>Annotation of the Turnera subulata (Passifloraceae) Draft Genome Reveals the S-Locus Evolved after the Divergence of Turneroideae from Passifloroideae in a Stepwise Manner.</title>
        <authorList>
            <person name="Henning P.M."/>
            <person name="Roalson E.H."/>
            <person name="Mir W."/>
            <person name="McCubbin A.G."/>
            <person name="Shore J.S."/>
        </authorList>
    </citation>
    <scope>NUCLEOTIDE SEQUENCE</scope>
    <source>
        <strain evidence="2">F60SS</strain>
    </source>
</reference>
<evidence type="ECO:0000313" key="3">
    <source>
        <dbReference type="Proteomes" id="UP001141552"/>
    </source>
</evidence>
<sequence length="104" mass="11278">MARPQSGQSTPAKVTMPRRKSSPRTANPLFKACQINASTLGGALDNHAKGRRGTKTFPSQRKSLNGQAVNPLPSIQSTPPPVVVSVNQRARSNDSSQRRFRNRA</sequence>